<sequence>MPFARATATTLLGAALLLTAAPYALADSGTSLSVDPASSRQRGREVTFTVAVDEPDLSRGKGTFTLESRAFVKPVGVTKDRFHDGKGGQLYAKAMAMVPCAIEPGPYTVELKAGAGGQAAAAMTLTVVPEMDPGNRSFCDDPSTSYDAVADRTSEAAADDNVGHDGIGVGTVVAGGVGIGLVSSLATGFALTRWQRRAGRPQV</sequence>
<proteinExistence type="predicted"/>
<keyword evidence="1" id="KW-0732">Signal</keyword>
<dbReference type="Proteomes" id="UP001614394">
    <property type="component" value="Unassembled WGS sequence"/>
</dbReference>
<evidence type="ECO:0000313" key="3">
    <source>
        <dbReference type="Proteomes" id="UP001614394"/>
    </source>
</evidence>
<dbReference type="RefSeq" id="WP_399649264.1">
    <property type="nucleotide sequence ID" value="NZ_JBITYG010000004.1"/>
</dbReference>
<protein>
    <submittedName>
        <fullName evidence="2">Uncharacterized protein</fullName>
    </submittedName>
</protein>
<keyword evidence="3" id="KW-1185">Reference proteome</keyword>
<gene>
    <name evidence="2" type="ORF">ACIGXA_16355</name>
</gene>
<comment type="caution">
    <text evidence="2">The sequence shown here is derived from an EMBL/GenBank/DDBJ whole genome shotgun (WGS) entry which is preliminary data.</text>
</comment>
<evidence type="ECO:0000313" key="2">
    <source>
        <dbReference type="EMBL" id="MFI9102090.1"/>
    </source>
</evidence>
<feature type="signal peptide" evidence="1">
    <location>
        <begin position="1"/>
        <end position="26"/>
    </location>
</feature>
<feature type="chain" id="PRO_5046363181" evidence="1">
    <location>
        <begin position="27"/>
        <end position="203"/>
    </location>
</feature>
<organism evidence="2 3">
    <name type="scientific">Streptomyces fildesensis</name>
    <dbReference type="NCBI Taxonomy" id="375757"/>
    <lineage>
        <taxon>Bacteria</taxon>
        <taxon>Bacillati</taxon>
        <taxon>Actinomycetota</taxon>
        <taxon>Actinomycetes</taxon>
        <taxon>Kitasatosporales</taxon>
        <taxon>Streptomycetaceae</taxon>
        <taxon>Streptomyces</taxon>
    </lineage>
</organism>
<accession>A0ABW8C9Q3</accession>
<dbReference type="EMBL" id="JBITYG010000004">
    <property type="protein sequence ID" value="MFI9102090.1"/>
    <property type="molecule type" value="Genomic_DNA"/>
</dbReference>
<reference evidence="2 3" key="1">
    <citation type="submission" date="2024-10" db="EMBL/GenBank/DDBJ databases">
        <title>The Natural Products Discovery Center: Release of the First 8490 Sequenced Strains for Exploring Actinobacteria Biosynthetic Diversity.</title>
        <authorList>
            <person name="Kalkreuter E."/>
            <person name="Kautsar S.A."/>
            <person name="Yang D."/>
            <person name="Bader C.D."/>
            <person name="Teijaro C.N."/>
            <person name="Fluegel L."/>
            <person name="Davis C.M."/>
            <person name="Simpson J.R."/>
            <person name="Lauterbach L."/>
            <person name="Steele A.D."/>
            <person name="Gui C."/>
            <person name="Meng S."/>
            <person name="Li G."/>
            <person name="Viehrig K."/>
            <person name="Ye F."/>
            <person name="Su P."/>
            <person name="Kiefer A.F."/>
            <person name="Nichols A."/>
            <person name="Cepeda A.J."/>
            <person name="Yan W."/>
            <person name="Fan B."/>
            <person name="Jiang Y."/>
            <person name="Adhikari A."/>
            <person name="Zheng C.-J."/>
            <person name="Schuster L."/>
            <person name="Cowan T.M."/>
            <person name="Smanski M.J."/>
            <person name="Chevrette M.G."/>
            <person name="De Carvalho L.P.S."/>
            <person name="Shen B."/>
        </authorList>
    </citation>
    <scope>NUCLEOTIDE SEQUENCE [LARGE SCALE GENOMIC DNA]</scope>
    <source>
        <strain evidence="2 3">NPDC053399</strain>
    </source>
</reference>
<name>A0ABW8C9Q3_9ACTN</name>
<evidence type="ECO:0000256" key="1">
    <source>
        <dbReference type="SAM" id="SignalP"/>
    </source>
</evidence>